<accession>A0A0B6ZB49</accession>
<feature type="compositionally biased region" description="Polar residues" evidence="1">
    <location>
        <begin position="43"/>
        <end position="52"/>
    </location>
</feature>
<proteinExistence type="predicted"/>
<reference evidence="2" key="1">
    <citation type="submission" date="2014-12" db="EMBL/GenBank/DDBJ databases">
        <title>Insight into the proteome of Arion vulgaris.</title>
        <authorList>
            <person name="Aradska J."/>
            <person name="Bulat T."/>
            <person name="Smidak R."/>
            <person name="Sarate P."/>
            <person name="Gangsoo J."/>
            <person name="Sialana F."/>
            <person name="Bilban M."/>
            <person name="Lubec G."/>
        </authorList>
    </citation>
    <scope>NUCLEOTIDE SEQUENCE</scope>
    <source>
        <tissue evidence="2">Skin</tissue>
    </source>
</reference>
<dbReference type="EMBL" id="HACG01018787">
    <property type="protein sequence ID" value="CEK65652.1"/>
    <property type="molecule type" value="Transcribed_RNA"/>
</dbReference>
<sequence>MQTQPVGVETSCQHCVVYENVIATSSTFTSTVLKEHIEDVPIRTQSMDADQQQSDKGEELIV</sequence>
<dbReference type="AlphaFoldDB" id="A0A0B6ZB49"/>
<gene>
    <name evidence="2" type="primary">ORF55754</name>
</gene>
<evidence type="ECO:0000256" key="1">
    <source>
        <dbReference type="SAM" id="MobiDB-lite"/>
    </source>
</evidence>
<organism evidence="2">
    <name type="scientific">Arion vulgaris</name>
    <dbReference type="NCBI Taxonomy" id="1028688"/>
    <lineage>
        <taxon>Eukaryota</taxon>
        <taxon>Metazoa</taxon>
        <taxon>Spiralia</taxon>
        <taxon>Lophotrochozoa</taxon>
        <taxon>Mollusca</taxon>
        <taxon>Gastropoda</taxon>
        <taxon>Heterobranchia</taxon>
        <taxon>Euthyneura</taxon>
        <taxon>Panpulmonata</taxon>
        <taxon>Eupulmonata</taxon>
        <taxon>Stylommatophora</taxon>
        <taxon>Helicina</taxon>
        <taxon>Arionoidea</taxon>
        <taxon>Arionidae</taxon>
        <taxon>Arion</taxon>
    </lineage>
</organism>
<protein>
    <submittedName>
        <fullName evidence="2">Uncharacterized protein</fullName>
    </submittedName>
</protein>
<name>A0A0B6ZB49_9EUPU</name>
<evidence type="ECO:0000313" key="2">
    <source>
        <dbReference type="EMBL" id="CEK65652.1"/>
    </source>
</evidence>
<feature type="compositionally biased region" description="Basic and acidic residues" evidence="1">
    <location>
        <begin position="53"/>
        <end position="62"/>
    </location>
</feature>
<feature type="region of interest" description="Disordered" evidence="1">
    <location>
        <begin position="42"/>
        <end position="62"/>
    </location>
</feature>